<comment type="catalytic activity">
    <reaction evidence="10 11 12">
        <text>NAD(+) + (deoxyribonucleotide)n-3'-hydroxyl + 5'-phospho-(deoxyribonucleotide)m = (deoxyribonucleotide)n+m + AMP + beta-nicotinamide D-nucleotide.</text>
        <dbReference type="EC" id="6.5.1.2"/>
    </reaction>
</comment>
<evidence type="ECO:0000256" key="1">
    <source>
        <dbReference type="ARBA" id="ARBA00004067"/>
    </source>
</evidence>
<dbReference type="PANTHER" id="PTHR23389">
    <property type="entry name" value="CHROMOSOME TRANSMISSION FIDELITY FACTOR 18"/>
    <property type="match status" value="1"/>
</dbReference>
<dbReference type="EMBL" id="DXEZ01000250">
    <property type="protein sequence ID" value="HIX55184.1"/>
    <property type="molecule type" value="Genomic_DNA"/>
</dbReference>
<feature type="binding site" evidence="11">
    <location>
        <position position="172"/>
    </location>
    <ligand>
        <name>NAD(+)</name>
        <dbReference type="ChEBI" id="CHEBI:57540"/>
    </ligand>
</feature>
<feature type="binding site" evidence="11">
    <location>
        <position position="135"/>
    </location>
    <ligand>
        <name>NAD(+)</name>
        <dbReference type="ChEBI" id="CHEBI:57540"/>
    </ligand>
</feature>
<dbReference type="FunFam" id="1.10.150.20:FF:000007">
    <property type="entry name" value="DNA ligase"/>
    <property type="match status" value="1"/>
</dbReference>
<feature type="binding site" evidence="11">
    <location>
        <position position="407"/>
    </location>
    <ligand>
        <name>Zn(2+)</name>
        <dbReference type="ChEBI" id="CHEBI:29105"/>
    </ligand>
</feature>
<dbReference type="PANTHER" id="PTHR23389:SF9">
    <property type="entry name" value="DNA LIGASE"/>
    <property type="match status" value="1"/>
</dbReference>
<feature type="binding site" evidence="11">
    <location>
        <begin position="33"/>
        <end position="37"/>
    </location>
    <ligand>
        <name>NAD(+)</name>
        <dbReference type="ChEBI" id="CHEBI:57540"/>
    </ligand>
</feature>
<dbReference type="AlphaFoldDB" id="A0A9D1W9L5"/>
<evidence type="ECO:0000256" key="10">
    <source>
        <dbReference type="ARBA" id="ARBA00034005"/>
    </source>
</evidence>
<dbReference type="Pfam" id="PF03120">
    <property type="entry name" value="OB_DNA_ligase"/>
    <property type="match status" value="1"/>
</dbReference>
<feature type="domain" description="BRCT" evidence="13">
    <location>
        <begin position="594"/>
        <end position="675"/>
    </location>
</feature>
<evidence type="ECO:0000256" key="11">
    <source>
        <dbReference type="HAMAP-Rule" id="MF_01588"/>
    </source>
</evidence>
<dbReference type="Gene3D" id="3.30.470.30">
    <property type="entry name" value="DNA ligase/mRNA capping enzyme"/>
    <property type="match status" value="1"/>
</dbReference>
<feature type="binding site" evidence="11">
    <location>
        <position position="425"/>
    </location>
    <ligand>
        <name>Zn(2+)</name>
        <dbReference type="ChEBI" id="CHEBI:29105"/>
    </ligand>
</feature>
<dbReference type="InterPro" id="IPR003583">
    <property type="entry name" value="Hlx-hairpin-Hlx_DNA-bd_motif"/>
</dbReference>
<keyword evidence="11" id="KW-0464">Manganese</keyword>
<dbReference type="Pfam" id="PF01653">
    <property type="entry name" value="DNA_ligase_aden"/>
    <property type="match status" value="1"/>
</dbReference>
<feature type="binding site" evidence="11">
    <location>
        <position position="431"/>
    </location>
    <ligand>
        <name>Zn(2+)</name>
        <dbReference type="ChEBI" id="CHEBI:29105"/>
    </ligand>
</feature>
<dbReference type="InterPro" id="IPR010994">
    <property type="entry name" value="RuvA_2-like"/>
</dbReference>
<protein>
    <recommendedName>
        <fullName evidence="11 12">DNA ligase</fullName>
        <ecNumber evidence="11 12">6.5.1.2</ecNumber>
    </recommendedName>
    <alternativeName>
        <fullName evidence="11">Polydeoxyribonucleotide synthase [NAD(+)]</fullName>
    </alternativeName>
</protein>
<dbReference type="Pfam" id="PF00533">
    <property type="entry name" value="BRCT"/>
    <property type="match status" value="1"/>
</dbReference>
<keyword evidence="6 11" id="KW-0862">Zinc</keyword>
<keyword evidence="9 11" id="KW-0234">DNA repair</keyword>
<gene>
    <name evidence="11 14" type="primary">ligA</name>
    <name evidence="14" type="ORF">H9853_09160</name>
</gene>
<keyword evidence="7 11" id="KW-0460">Magnesium</keyword>
<dbReference type="SUPFAM" id="SSF52113">
    <property type="entry name" value="BRCT domain"/>
    <property type="match status" value="1"/>
</dbReference>
<dbReference type="Proteomes" id="UP000824156">
    <property type="component" value="Unassembled WGS sequence"/>
</dbReference>
<evidence type="ECO:0000256" key="12">
    <source>
        <dbReference type="RuleBase" id="RU000618"/>
    </source>
</evidence>
<organism evidence="14 15">
    <name type="scientific">Candidatus Sphingobacterium stercoripullorum</name>
    <dbReference type="NCBI Taxonomy" id="2838759"/>
    <lineage>
        <taxon>Bacteria</taxon>
        <taxon>Pseudomonadati</taxon>
        <taxon>Bacteroidota</taxon>
        <taxon>Sphingobacteriia</taxon>
        <taxon>Sphingobacteriales</taxon>
        <taxon>Sphingobacteriaceae</taxon>
        <taxon>Sphingobacterium</taxon>
    </lineage>
</organism>
<dbReference type="EC" id="6.5.1.2" evidence="11 12"/>
<dbReference type="PROSITE" id="PS50172">
    <property type="entry name" value="BRCT"/>
    <property type="match status" value="1"/>
</dbReference>
<evidence type="ECO:0000256" key="5">
    <source>
        <dbReference type="ARBA" id="ARBA00022763"/>
    </source>
</evidence>
<dbReference type="SUPFAM" id="SSF50249">
    <property type="entry name" value="Nucleic acid-binding proteins"/>
    <property type="match status" value="1"/>
</dbReference>
<comment type="cofactor">
    <cofactor evidence="11">
        <name>Mg(2+)</name>
        <dbReference type="ChEBI" id="CHEBI:18420"/>
    </cofactor>
    <cofactor evidence="11">
        <name>Mn(2+)</name>
        <dbReference type="ChEBI" id="CHEBI:29035"/>
    </cofactor>
</comment>
<evidence type="ECO:0000256" key="9">
    <source>
        <dbReference type="ARBA" id="ARBA00023204"/>
    </source>
</evidence>
<dbReference type="Gene3D" id="1.10.150.20">
    <property type="entry name" value="5' to 3' exonuclease, C-terminal subdomain"/>
    <property type="match status" value="2"/>
</dbReference>
<keyword evidence="2 11" id="KW-0436">Ligase</keyword>
<feature type="binding site" evidence="11">
    <location>
        <position position="313"/>
    </location>
    <ligand>
        <name>NAD(+)</name>
        <dbReference type="ChEBI" id="CHEBI:57540"/>
    </ligand>
</feature>
<dbReference type="InterPro" id="IPR033136">
    <property type="entry name" value="DNA_ligase_CS"/>
</dbReference>
<dbReference type="FunFam" id="1.10.150.20:FF:000006">
    <property type="entry name" value="DNA ligase"/>
    <property type="match status" value="1"/>
</dbReference>
<evidence type="ECO:0000256" key="8">
    <source>
        <dbReference type="ARBA" id="ARBA00023027"/>
    </source>
</evidence>
<dbReference type="InterPro" id="IPR013839">
    <property type="entry name" value="DNAligase_adenylation"/>
</dbReference>
<feature type="active site" description="N6-AMP-lysine intermediate" evidence="11">
    <location>
        <position position="114"/>
    </location>
</feature>
<evidence type="ECO:0000256" key="6">
    <source>
        <dbReference type="ARBA" id="ARBA00022833"/>
    </source>
</evidence>
<dbReference type="InterPro" id="IPR013840">
    <property type="entry name" value="DNAligase_N"/>
</dbReference>
<dbReference type="SMART" id="SM00278">
    <property type="entry name" value="HhH1"/>
    <property type="match status" value="3"/>
</dbReference>
<evidence type="ECO:0000313" key="14">
    <source>
        <dbReference type="EMBL" id="HIX55184.1"/>
    </source>
</evidence>
<dbReference type="GO" id="GO:0003677">
    <property type="term" value="F:DNA binding"/>
    <property type="evidence" value="ECO:0007669"/>
    <property type="project" value="InterPro"/>
</dbReference>
<feature type="binding site" evidence="11">
    <location>
        <position position="112"/>
    </location>
    <ligand>
        <name>NAD(+)</name>
        <dbReference type="ChEBI" id="CHEBI:57540"/>
    </ligand>
</feature>
<keyword evidence="4 11" id="KW-0479">Metal-binding</keyword>
<dbReference type="InterPro" id="IPR041663">
    <property type="entry name" value="DisA/LigA_HHH"/>
</dbReference>
<reference evidence="14" key="2">
    <citation type="submission" date="2021-04" db="EMBL/GenBank/DDBJ databases">
        <authorList>
            <person name="Gilroy R."/>
        </authorList>
    </citation>
    <scope>NUCLEOTIDE SEQUENCE</scope>
    <source>
        <strain evidence="14">1719</strain>
    </source>
</reference>
<dbReference type="SMART" id="SM00532">
    <property type="entry name" value="LIGANc"/>
    <property type="match status" value="1"/>
</dbReference>
<accession>A0A9D1W9L5</accession>
<evidence type="ECO:0000313" key="15">
    <source>
        <dbReference type="Proteomes" id="UP000824156"/>
    </source>
</evidence>
<dbReference type="SMART" id="SM00292">
    <property type="entry name" value="BRCT"/>
    <property type="match status" value="1"/>
</dbReference>
<dbReference type="InterPro" id="IPR001357">
    <property type="entry name" value="BRCT_dom"/>
</dbReference>
<name>A0A9D1W9L5_9SPHI</name>
<dbReference type="SUPFAM" id="SSF56091">
    <property type="entry name" value="DNA ligase/mRNA capping enzyme, catalytic domain"/>
    <property type="match status" value="1"/>
</dbReference>
<feature type="binding site" evidence="11">
    <location>
        <position position="410"/>
    </location>
    <ligand>
        <name>Zn(2+)</name>
        <dbReference type="ChEBI" id="CHEBI:29105"/>
    </ligand>
</feature>
<dbReference type="Gene3D" id="1.10.287.610">
    <property type="entry name" value="Helix hairpin bin"/>
    <property type="match status" value="1"/>
</dbReference>
<dbReference type="InterPro" id="IPR036420">
    <property type="entry name" value="BRCT_dom_sf"/>
</dbReference>
<dbReference type="NCBIfam" id="TIGR00575">
    <property type="entry name" value="dnlj"/>
    <property type="match status" value="1"/>
</dbReference>
<dbReference type="CDD" id="cd17748">
    <property type="entry name" value="BRCT_DNA_ligase_like"/>
    <property type="match status" value="1"/>
</dbReference>
<reference evidence="14" key="1">
    <citation type="journal article" date="2021" name="PeerJ">
        <title>Extensive microbial diversity within the chicken gut microbiome revealed by metagenomics and culture.</title>
        <authorList>
            <person name="Gilroy R."/>
            <person name="Ravi A."/>
            <person name="Getino M."/>
            <person name="Pursley I."/>
            <person name="Horton D.L."/>
            <person name="Alikhan N.F."/>
            <person name="Baker D."/>
            <person name="Gharbi K."/>
            <person name="Hall N."/>
            <person name="Watson M."/>
            <person name="Adriaenssens E.M."/>
            <person name="Foster-Nyarko E."/>
            <person name="Jarju S."/>
            <person name="Secka A."/>
            <person name="Antonio M."/>
            <person name="Oren A."/>
            <person name="Chaudhuri R.R."/>
            <person name="La Ragione R."/>
            <person name="Hildebrand F."/>
            <person name="Pallen M.J."/>
        </authorList>
    </citation>
    <scope>NUCLEOTIDE SEQUENCE</scope>
    <source>
        <strain evidence="14">1719</strain>
    </source>
</reference>
<sequence>MQSEVQRKIATLTKELKHYNYQYYVLANSQISDFDFDQKLKELEKLEKQYPEFKDPNSPTEKVGGDITDKFQTLPHRWPMLSLGNTYNVQELEDFDSRVRKVVGEEVQYVCELKFDGLSISLTYENGELKQALTRGDGTQGDLVTSNVKTIAHIPLKINSQGAPEIFEIRGEIFMHKPAFNRLNKARAKQGLQQYANPRNFAAGTIKLQDSSQVAKRPLDCFLYFLYAEDREKLFATHWESLEALKKWGFHTNQEARLCSSLDEVIKFIEYWDIERHNLSYEIDGIVIKVNSYNQQEELGFTAKFPRWAISYKFQSERAETKLEKVTYQVGRTGAVTPVANLQPVILAGTTVKRASLHNANELLRLDLHEGDAVFIEKGGEIIPKVVGVNKERRNQNAIPVKFPENCPECGTPLVRIEGEAIHYCPNELGCKPQIVGKLKHFIGRRMMDIQGIGEETIETFYELGLLKTYSDLYNLKDHKEKLITLEGYGEKSINTILTSLESSKKQAFEKLLFGLGIRFVGETVAKKIVEHLKTIEAIAGATVEELETIPDVGIRIAESVYNYFKDPIHTQEIEKLKGQGLPMAIVQTEDNKLISDALAHKTFVISGVFEKYSRDEIKSLIQANGGRIVSGISGKLNYLVAGDKMGPSKLAKAEKLNIPIISEEELLKMIENNS</sequence>
<comment type="similarity">
    <text evidence="11">Belongs to the NAD-dependent DNA ligase family. LigA subfamily.</text>
</comment>
<dbReference type="InterPro" id="IPR004149">
    <property type="entry name" value="Znf_DNAligase_C4"/>
</dbReference>
<dbReference type="GO" id="GO:0005829">
    <property type="term" value="C:cytosol"/>
    <property type="evidence" value="ECO:0007669"/>
    <property type="project" value="TreeGrafter"/>
</dbReference>
<comment type="function">
    <text evidence="1 11">DNA ligase that catalyzes the formation of phosphodiester linkages between 5'-phosphoryl and 3'-hydroxyl groups in double-stranded DNA using NAD as a coenzyme and as the energy source for the reaction. It is essential for DNA replication and repair of damaged DNA.</text>
</comment>
<keyword evidence="5 11" id="KW-0227">DNA damage</keyword>
<dbReference type="Gene3D" id="6.20.10.30">
    <property type="match status" value="1"/>
</dbReference>
<dbReference type="InterPro" id="IPR004150">
    <property type="entry name" value="NAD_DNA_ligase_OB"/>
</dbReference>
<dbReference type="PROSITE" id="PS01056">
    <property type="entry name" value="DNA_LIGASE_N2"/>
    <property type="match status" value="1"/>
</dbReference>
<dbReference type="InterPro" id="IPR001679">
    <property type="entry name" value="DNA_ligase"/>
</dbReference>
<dbReference type="InterPro" id="IPR018239">
    <property type="entry name" value="DNA_ligase_AS"/>
</dbReference>
<feature type="binding site" evidence="11">
    <location>
        <begin position="82"/>
        <end position="83"/>
    </location>
    <ligand>
        <name>NAD(+)</name>
        <dbReference type="ChEBI" id="CHEBI:57540"/>
    </ligand>
</feature>
<keyword evidence="8 11" id="KW-0520">NAD</keyword>
<evidence type="ECO:0000256" key="3">
    <source>
        <dbReference type="ARBA" id="ARBA00022705"/>
    </source>
</evidence>
<dbReference type="NCBIfam" id="NF005932">
    <property type="entry name" value="PRK07956.1"/>
    <property type="match status" value="1"/>
</dbReference>
<evidence type="ECO:0000256" key="4">
    <source>
        <dbReference type="ARBA" id="ARBA00022723"/>
    </source>
</evidence>
<dbReference type="Gene3D" id="3.40.50.10190">
    <property type="entry name" value="BRCT domain"/>
    <property type="match status" value="1"/>
</dbReference>
<dbReference type="Pfam" id="PF12826">
    <property type="entry name" value="HHH_2"/>
    <property type="match status" value="1"/>
</dbReference>
<dbReference type="PIRSF" id="PIRSF001604">
    <property type="entry name" value="LigA"/>
    <property type="match status" value="1"/>
</dbReference>
<dbReference type="InterPro" id="IPR012340">
    <property type="entry name" value="NA-bd_OB-fold"/>
</dbReference>
<evidence type="ECO:0000259" key="13">
    <source>
        <dbReference type="PROSITE" id="PS50172"/>
    </source>
</evidence>
<evidence type="ECO:0000256" key="7">
    <source>
        <dbReference type="ARBA" id="ARBA00022842"/>
    </source>
</evidence>
<comment type="caution">
    <text evidence="14">The sequence shown here is derived from an EMBL/GenBank/DDBJ whole genome shotgun (WGS) entry which is preliminary data.</text>
</comment>
<keyword evidence="3 11" id="KW-0235">DNA replication</keyword>
<evidence type="ECO:0000256" key="2">
    <source>
        <dbReference type="ARBA" id="ARBA00022598"/>
    </source>
</evidence>
<dbReference type="PROSITE" id="PS01055">
    <property type="entry name" value="DNA_LIGASE_N1"/>
    <property type="match status" value="1"/>
</dbReference>
<dbReference type="GO" id="GO:0003911">
    <property type="term" value="F:DNA ligase (NAD+) activity"/>
    <property type="evidence" value="ECO:0007669"/>
    <property type="project" value="UniProtKB-UniRule"/>
</dbReference>
<proteinExistence type="inferred from homology"/>
<dbReference type="GO" id="GO:0006260">
    <property type="term" value="P:DNA replication"/>
    <property type="evidence" value="ECO:0007669"/>
    <property type="project" value="UniProtKB-KW"/>
</dbReference>
<dbReference type="SUPFAM" id="SSF47781">
    <property type="entry name" value="RuvA domain 2-like"/>
    <property type="match status" value="1"/>
</dbReference>
<dbReference type="Pfam" id="PF03119">
    <property type="entry name" value="DNA_ligase_ZBD"/>
    <property type="match status" value="1"/>
</dbReference>
<dbReference type="HAMAP" id="MF_01588">
    <property type="entry name" value="DNA_ligase_A"/>
    <property type="match status" value="1"/>
</dbReference>
<dbReference type="GO" id="GO:0046872">
    <property type="term" value="F:metal ion binding"/>
    <property type="evidence" value="ECO:0007669"/>
    <property type="project" value="UniProtKB-KW"/>
</dbReference>
<dbReference type="GO" id="GO:0006281">
    <property type="term" value="P:DNA repair"/>
    <property type="evidence" value="ECO:0007669"/>
    <property type="project" value="UniProtKB-KW"/>
</dbReference>
<feature type="binding site" evidence="11">
    <location>
        <position position="289"/>
    </location>
    <ligand>
        <name>NAD(+)</name>
        <dbReference type="ChEBI" id="CHEBI:57540"/>
    </ligand>
</feature>
<dbReference type="FunFam" id="3.30.470.30:FF:000001">
    <property type="entry name" value="DNA ligase"/>
    <property type="match status" value="1"/>
</dbReference>
<dbReference type="Gene3D" id="2.40.50.140">
    <property type="entry name" value="Nucleic acid-binding proteins"/>
    <property type="match status" value="1"/>
</dbReference>
<dbReference type="CDD" id="cd00114">
    <property type="entry name" value="LIGANc"/>
    <property type="match status" value="1"/>
</dbReference>